<dbReference type="Pfam" id="PF04233">
    <property type="entry name" value="Phage_Mu_F"/>
    <property type="match status" value="1"/>
</dbReference>
<feature type="domain" description="Phage head morphogenesis" evidence="2">
    <location>
        <begin position="154"/>
        <end position="260"/>
    </location>
</feature>
<reference evidence="3 4" key="1">
    <citation type="submission" date="2018-12" db="EMBL/GenBank/DDBJ databases">
        <authorList>
            <person name="Meng J."/>
        </authorList>
    </citation>
    <scope>NUCLEOTIDE SEQUENCE [LARGE SCALE GENOMIC DNA]</scope>
    <source>
        <strain evidence="3 4">HT111-2</strain>
    </source>
</reference>
<dbReference type="NCBIfam" id="TIGR01641">
    <property type="entry name" value="phageSPP1_gp7"/>
    <property type="match status" value="1"/>
</dbReference>
<dbReference type="Proteomes" id="UP000288291">
    <property type="component" value="Unassembled WGS sequence"/>
</dbReference>
<feature type="region of interest" description="Disordered" evidence="1">
    <location>
        <begin position="227"/>
        <end position="255"/>
    </location>
</feature>
<dbReference type="EMBL" id="RXIA01000028">
    <property type="protein sequence ID" value="RVU70171.1"/>
    <property type="molecule type" value="Genomic_DNA"/>
</dbReference>
<feature type="compositionally biased region" description="Basic and acidic residues" evidence="1">
    <location>
        <begin position="227"/>
        <end position="241"/>
    </location>
</feature>
<proteinExistence type="predicted"/>
<protein>
    <submittedName>
        <fullName evidence="3">Phage head morphogenesis protein</fullName>
    </submittedName>
</protein>
<evidence type="ECO:0000313" key="3">
    <source>
        <dbReference type="EMBL" id="RVU70171.1"/>
    </source>
</evidence>
<accession>A0A437STA0</accession>
<evidence type="ECO:0000256" key="1">
    <source>
        <dbReference type="SAM" id="MobiDB-lite"/>
    </source>
</evidence>
<name>A0A437STA0_9LACO</name>
<organism evidence="3 4">
    <name type="scientific">Lactobacillus xujianguonis</name>
    <dbReference type="NCBI Taxonomy" id="2495899"/>
    <lineage>
        <taxon>Bacteria</taxon>
        <taxon>Bacillati</taxon>
        <taxon>Bacillota</taxon>
        <taxon>Bacilli</taxon>
        <taxon>Lactobacillales</taxon>
        <taxon>Lactobacillaceae</taxon>
        <taxon>Lactobacillus</taxon>
    </lineage>
</organism>
<dbReference type="InterPro" id="IPR006528">
    <property type="entry name" value="Phage_head_morphogenesis_dom"/>
</dbReference>
<keyword evidence="4" id="KW-1185">Reference proteome</keyword>
<comment type="caution">
    <text evidence="3">The sequence shown here is derived from an EMBL/GenBank/DDBJ whole genome shotgun (WGS) entry which is preliminary data.</text>
</comment>
<evidence type="ECO:0000313" key="4">
    <source>
        <dbReference type="Proteomes" id="UP000288291"/>
    </source>
</evidence>
<sequence length="265" mass="30385">MTRRRTGYPFALERSFYRSLSKIIRGWSKTAQKRINVHLRQYVKGGTQMLADADNSDDPMWTKYVQQALVLMSADIEAQQSDQDLENLVTRFVISVDNYSYNKVVHKKGITTMKVGVNALNPLKDSPKLREYTWGKIVEDTNLIKSMRGRFIDQLKADIYRNINDGGGISDMAHAISKRTGMTLRHADLIATDQTGKILAQVDKYRNVMTGSTRYVWRSMEDKRVRPKHRELDGKEFKYDDPNGGDNGQLPGEPIRCRCYADPID</sequence>
<evidence type="ECO:0000259" key="2">
    <source>
        <dbReference type="Pfam" id="PF04233"/>
    </source>
</evidence>
<dbReference type="AlphaFoldDB" id="A0A437STA0"/>
<gene>
    <name evidence="3" type="ORF">EJK17_09065</name>
</gene>